<feature type="domain" description="Fe/B12 periplasmic-binding" evidence="2">
    <location>
        <begin position="46"/>
        <end position="308"/>
    </location>
</feature>
<evidence type="ECO:0000256" key="1">
    <source>
        <dbReference type="SAM" id="SignalP"/>
    </source>
</evidence>
<dbReference type="Proteomes" id="UP000005953">
    <property type="component" value="Unassembled WGS sequence"/>
</dbReference>
<name>A4BK56_9GAMM</name>
<dbReference type="AlphaFoldDB" id="A4BK56"/>
<dbReference type="GO" id="GO:0071281">
    <property type="term" value="P:cellular response to iron ion"/>
    <property type="evidence" value="ECO:0007669"/>
    <property type="project" value="TreeGrafter"/>
</dbReference>
<dbReference type="Gene3D" id="3.40.50.1980">
    <property type="entry name" value="Nitrogenase molybdenum iron protein domain"/>
    <property type="match status" value="2"/>
</dbReference>
<dbReference type="InterPro" id="IPR002491">
    <property type="entry name" value="ABC_transptr_periplasmic_BD"/>
</dbReference>
<evidence type="ECO:0000313" key="3">
    <source>
        <dbReference type="EMBL" id="EAR07485.1"/>
    </source>
</evidence>
<proteinExistence type="predicted"/>
<dbReference type="HOGENOM" id="CLU_038034_2_4_6"/>
<sequence>MPTLIRLITIALMALLAAPLWADTTYPLTVRDGMDHALTLRDAPDRVSSKTLFTDEILLDLIDPERLSSLTNIAADEHYSNVADHLPAGVPLLDLNVEAILNNYPDLVFAANWSDAGIVEQLRQAGISVYLVNTPFTLEQIQAEIRKIGRLVDAETRAEQLIESMNADLAALADAHEQIRAANLTALDYNSWGTASGVDTTWQAVLDATGLINGTQAFEQGAFGQVSMSKELIVDINPDVLFLPGWIYGESDGADAFYHQVINDPALSEVKAIQTGRVYPVPEHLRGTYSQYIIDTIEYVTSQVQQDL</sequence>
<evidence type="ECO:0000259" key="2">
    <source>
        <dbReference type="PROSITE" id="PS50983"/>
    </source>
</evidence>
<dbReference type="SUPFAM" id="SSF53807">
    <property type="entry name" value="Helical backbone' metal receptor"/>
    <property type="match status" value="1"/>
</dbReference>
<dbReference type="EMBL" id="AAOE01000041">
    <property type="protein sequence ID" value="EAR07485.1"/>
    <property type="molecule type" value="Genomic_DNA"/>
</dbReference>
<feature type="signal peptide" evidence="1">
    <location>
        <begin position="1"/>
        <end position="22"/>
    </location>
</feature>
<accession>A4BK56</accession>
<dbReference type="PANTHER" id="PTHR30535:SF34">
    <property type="entry name" value="MOLYBDATE-BINDING PROTEIN MOLA"/>
    <property type="match status" value="1"/>
</dbReference>
<organism evidence="3 4">
    <name type="scientific">Reinekea blandensis MED297</name>
    <dbReference type="NCBI Taxonomy" id="314283"/>
    <lineage>
        <taxon>Bacteria</taxon>
        <taxon>Pseudomonadati</taxon>
        <taxon>Pseudomonadota</taxon>
        <taxon>Gammaproteobacteria</taxon>
        <taxon>Oceanospirillales</taxon>
        <taxon>Saccharospirillaceae</taxon>
        <taxon>Reinekea</taxon>
    </lineage>
</organism>
<comment type="caution">
    <text evidence="3">The sequence shown here is derived from an EMBL/GenBank/DDBJ whole genome shotgun (WGS) entry which is preliminary data.</text>
</comment>
<keyword evidence="1" id="KW-0732">Signal</keyword>
<protein>
    <submittedName>
        <fullName evidence="3">ABC transporter, periplasmic component</fullName>
    </submittedName>
</protein>
<dbReference type="RefSeq" id="WP_008046239.1">
    <property type="nucleotide sequence ID" value="NZ_CH724152.1"/>
</dbReference>
<gene>
    <name evidence="3" type="ORF">MED297_09601</name>
</gene>
<dbReference type="STRING" id="314283.MED297_09601"/>
<reference evidence="3 4" key="1">
    <citation type="submission" date="2006-02" db="EMBL/GenBank/DDBJ databases">
        <authorList>
            <person name="Pinhassi J."/>
            <person name="Pedros-Alio C."/>
            <person name="Ferriera S."/>
            <person name="Johnson J."/>
            <person name="Kravitz S."/>
            <person name="Halpern A."/>
            <person name="Remington K."/>
            <person name="Beeson K."/>
            <person name="Tran B."/>
            <person name="Rogers Y.-H."/>
            <person name="Friedman R."/>
            <person name="Venter J.C."/>
        </authorList>
    </citation>
    <scope>NUCLEOTIDE SEQUENCE [LARGE SCALE GENOMIC DNA]</scope>
    <source>
        <strain evidence="3 4">MED297</strain>
    </source>
</reference>
<evidence type="ECO:0000313" key="4">
    <source>
        <dbReference type="Proteomes" id="UP000005953"/>
    </source>
</evidence>
<dbReference type="PANTHER" id="PTHR30535">
    <property type="entry name" value="VITAMIN B12-BINDING PROTEIN"/>
    <property type="match status" value="1"/>
</dbReference>
<dbReference type="Pfam" id="PF01497">
    <property type="entry name" value="Peripla_BP_2"/>
    <property type="match status" value="1"/>
</dbReference>
<dbReference type="PROSITE" id="PS50983">
    <property type="entry name" value="FE_B12_PBP"/>
    <property type="match status" value="1"/>
</dbReference>
<feature type="chain" id="PRO_5002666639" evidence="1">
    <location>
        <begin position="23"/>
        <end position="308"/>
    </location>
</feature>
<keyword evidence="4" id="KW-1185">Reference proteome</keyword>
<dbReference type="InterPro" id="IPR050902">
    <property type="entry name" value="ABC_Transporter_SBP"/>
</dbReference>